<dbReference type="GO" id="GO:0003677">
    <property type="term" value="F:DNA binding"/>
    <property type="evidence" value="ECO:0007669"/>
    <property type="project" value="UniProtKB-KW"/>
</dbReference>
<dbReference type="NCBIfam" id="TIGR00675">
    <property type="entry name" value="dcm"/>
    <property type="match status" value="1"/>
</dbReference>
<dbReference type="InterPro" id="IPR043151">
    <property type="entry name" value="BAH_sf"/>
</dbReference>
<gene>
    <name evidence="15" type="ORF">FSB_LOCUS52738</name>
</gene>
<dbReference type="InterPro" id="IPR050390">
    <property type="entry name" value="C5-Methyltransferase"/>
</dbReference>
<feature type="active site" evidence="9 10">
    <location>
        <position position="1210"/>
    </location>
</feature>
<evidence type="ECO:0000256" key="12">
    <source>
        <dbReference type="RuleBase" id="RU000417"/>
    </source>
</evidence>
<dbReference type="PRINTS" id="PR00105">
    <property type="entry name" value="C5METTRFRASE"/>
</dbReference>
<evidence type="ECO:0000256" key="10">
    <source>
        <dbReference type="PROSITE-ProRule" id="PRU01016"/>
    </source>
</evidence>
<evidence type="ECO:0000313" key="15">
    <source>
        <dbReference type="EMBL" id="SPD24856.1"/>
    </source>
</evidence>
<keyword evidence="3 8" id="KW-0808">Transferase</keyword>
<dbReference type="SMART" id="SM00439">
    <property type="entry name" value="BAH"/>
    <property type="match status" value="2"/>
</dbReference>
<dbReference type="Gene3D" id="3.40.50.150">
    <property type="entry name" value="Vaccinia Virus protein VP39"/>
    <property type="match status" value="1"/>
</dbReference>
<dbReference type="InterPro" id="IPR001525">
    <property type="entry name" value="C5_MeTfrase"/>
</dbReference>
<dbReference type="PROSITE" id="PS00094">
    <property type="entry name" value="C5_MTASE_1"/>
    <property type="match status" value="1"/>
</dbReference>
<keyword evidence="2 8" id="KW-0489">Methyltransferase</keyword>
<evidence type="ECO:0000256" key="9">
    <source>
        <dbReference type="PIRSR" id="PIRSR037404-1"/>
    </source>
</evidence>
<dbReference type="GO" id="GO:0003682">
    <property type="term" value="F:chromatin binding"/>
    <property type="evidence" value="ECO:0007669"/>
    <property type="project" value="UniProtKB-UniRule"/>
</dbReference>
<evidence type="ECO:0000256" key="7">
    <source>
        <dbReference type="ARBA" id="ARBA00023242"/>
    </source>
</evidence>
<dbReference type="GO" id="GO:0032259">
    <property type="term" value="P:methylation"/>
    <property type="evidence" value="ECO:0007669"/>
    <property type="project" value="UniProtKB-KW"/>
</dbReference>
<evidence type="ECO:0000256" key="13">
    <source>
        <dbReference type="SAM" id="MobiDB-lite"/>
    </source>
</evidence>
<dbReference type="PIRSF" id="PIRSF037404">
    <property type="entry name" value="DNMT1"/>
    <property type="match status" value="1"/>
</dbReference>
<feature type="region of interest" description="Disordered" evidence="13">
    <location>
        <begin position="665"/>
        <end position="692"/>
    </location>
</feature>
<comment type="catalytic activity">
    <reaction evidence="8 12">
        <text>a 2'-deoxycytidine in DNA + S-adenosyl-L-methionine = a 5-methyl-2'-deoxycytidine in DNA + S-adenosyl-L-homocysteine + H(+)</text>
        <dbReference type="Rhea" id="RHEA:13681"/>
        <dbReference type="Rhea" id="RHEA-COMP:11369"/>
        <dbReference type="Rhea" id="RHEA-COMP:11370"/>
        <dbReference type="ChEBI" id="CHEBI:15378"/>
        <dbReference type="ChEBI" id="CHEBI:57856"/>
        <dbReference type="ChEBI" id="CHEBI:59789"/>
        <dbReference type="ChEBI" id="CHEBI:85452"/>
        <dbReference type="ChEBI" id="CHEBI:85454"/>
        <dbReference type="EC" id="2.1.1.37"/>
    </reaction>
</comment>
<dbReference type="SUPFAM" id="SSF53335">
    <property type="entry name" value="S-adenosyl-L-methionine-dependent methyltransferases"/>
    <property type="match status" value="1"/>
</dbReference>
<dbReference type="FunFam" id="3.90.120.10:FF:000004">
    <property type="entry name" value="DNA (cytosine-5)-methyltransferase"/>
    <property type="match status" value="1"/>
</dbReference>
<dbReference type="EC" id="2.1.1.37" evidence="8"/>
<feature type="domain" description="BAH" evidence="14">
    <location>
        <begin position="919"/>
        <end position="1059"/>
    </location>
</feature>
<dbReference type="Pfam" id="PF12047">
    <property type="entry name" value="DNMT1-RFD"/>
    <property type="match status" value="2"/>
</dbReference>
<dbReference type="GO" id="GO:0044027">
    <property type="term" value="P:negative regulation of gene expression via chromosomal CpG island methylation"/>
    <property type="evidence" value="ECO:0007669"/>
    <property type="project" value="TreeGrafter"/>
</dbReference>
<sequence length="1703" mass="191212">MEKKKSKKNCAQTRTKKAATTNQTEKKRNVSECSEEPAGSRKLPKRAAACRDFKEQSVRISEKSSLVETKKDQFVDEEILAVRLTSGQDDGRPNRRLTDFVLHDEDGVPQPLEMLEVNDMFISGLILPLEESSDKEKEKGVRCEGFGRMESWDISGYEDGSPEIWLSTDIADYYCLKPASSYKKFYDHFFEKAHACVEVYKRLSRSSGGNPDSTLDELLAGLVRSMSGSKHFSGGASIKDFVISQGEFIYNQLIGLDETSKNGQIFAEMHVLASLRDESNKHGSFMEAKASSMGGSLTIGSKLKDGENKKNQTGSSITAVEENEDVKLARLLQEEEYWKSMKQKKSQGSASMSSKFYIKINEDEIANDYPLPAYYKNSVEETDELIVFDSDTICDTDELPRSMLHNWSLYNSDLRLISLELLPMKPCTDIDVTIFGSGVMTADDGSGFCLETDPNQSSSCGSVTQDADGMPIYLNAIKEWMIEFGSSMIFISIRTDMAWYRLGKPSKQYASWYEPVLKTARLAVSIITLLKEQSRVARLSFADVIKRVSEFKKDHSAYISSDPVSVERYVVVHGQIILQLFAEFPDDKIKRCAFVIGLTSKMEERHHTKWLVKKKKIVPKGEPNLNPRAAMAPVVSKRKVMQATTTKLINRIWGEYYSHYCPEDSKEGATCDLKEEDEVEEQEETEEDDAEEDKLLDLEAAQKPCTISKRAKVCSMNKEVIWDGEPVGKTPSGEVLYKKAIVHGDAVAVGGAVLVEDDESDELPVIYLVEYMFEASDGSKMFHGRIMQRGSQTVLGNAANDRELFLRNECINLGLEDVKETIVVDIRLMPWGHQHRKDNANADKIDRARAEEKKKKGLPVEYYCKSLYWPERGAFFSLPLETMSLGSGFCYSCKIKEAQKDKENFKVNSSKTSFVYRGTEYTVHDYVYVSPHHFAVESTENLTFKGGRNVGLKPYVVCQVLEIVVTKESKQTEEKSTKVKVRRFFRPEDISVEKAYCSDIREVYYSEETHVIPVKDIEGKCEVRKRNDVPACNAPAIFQNIFFCERLYDPFKGSLKQLPAHIKPRYSTGDVDGNAASRRKKGKCKEGEDDLECDKQLEALQENCLATLDIFAGCGGLSEGLKLSGVTLTKWAIEYEEPAGDAFKLNHPESLVFIKNCNVILRAVMEKCGDVDDCISTSEAAELAAALNGKEINDLPLPGQVDFINGGPPCQGFSGMNRFSTSTWSKVQCEMILAFLSFADYFRPKYFLLENVRNFVSFNKGQTFRLALASLLEMGYQVRFGILEAGAYGVSQSRKRAFIWAASPEEILPEWPEPMHVFNAPELKITLSENLQYAAARSTASGAPFRAMTVKDTIGDLPAVGNGASKTNLEYQNDPVSWFQKKIRGNMIVLTDHISKEMNELNLIRCQRIPKRPGSDWHDLPDEKVKLSTGQVVDLIPWCLPNTAKRHNQWKGLFGRLDWEGNFPTSITDPQPMGKVGMCFHPDQDRIITVRECARSQGFPDNYQFAGNIQHKYRQIGNAVPPTLSICAREKTQGSGRQTGVQTSATRVFWKVKELSNESQSPKMELYSWVGVGFQVEGLGYACSIDFGSHKLATMPPSRPSDNCLMVTKVLGLTPLLQTTLLKSQQHRGSSTLTGLGRGATPWVIFGLRWTWVMVLYHVFPIPMCLGCTQCGVERLKEEGLAASGTCRGRSALFSFLYDEKMT</sequence>
<dbReference type="PROSITE" id="PS51679">
    <property type="entry name" value="SAM_MT_C5"/>
    <property type="match status" value="1"/>
</dbReference>
<dbReference type="InterPro" id="IPR018117">
    <property type="entry name" value="C5_DNA_meth_AS"/>
</dbReference>
<keyword evidence="4 8" id="KW-0949">S-adenosyl-L-methionine</keyword>
<evidence type="ECO:0000256" key="11">
    <source>
        <dbReference type="RuleBase" id="RU000416"/>
    </source>
</evidence>
<keyword evidence="6 8" id="KW-0238">DNA-binding</keyword>
<evidence type="ECO:0000256" key="3">
    <source>
        <dbReference type="ARBA" id="ARBA00022679"/>
    </source>
</evidence>
<evidence type="ECO:0000256" key="6">
    <source>
        <dbReference type="ARBA" id="ARBA00023125"/>
    </source>
</evidence>
<dbReference type="CDD" id="cd04708">
    <property type="entry name" value="BAH_plantDCM_II"/>
    <property type="match status" value="1"/>
</dbReference>
<dbReference type="Gene3D" id="2.30.30.490">
    <property type="match status" value="2"/>
</dbReference>
<evidence type="ECO:0000256" key="4">
    <source>
        <dbReference type="ARBA" id="ARBA00022691"/>
    </source>
</evidence>
<comment type="similarity">
    <text evidence="8 10 11">Belongs to the class I-like SAM-binding methyltransferase superfamily. C5-methyltransferase family.</text>
</comment>
<evidence type="ECO:0000256" key="8">
    <source>
        <dbReference type="PIRNR" id="PIRNR037404"/>
    </source>
</evidence>
<evidence type="ECO:0000256" key="1">
    <source>
        <dbReference type="ARBA" id="ARBA00004123"/>
    </source>
</evidence>
<feature type="compositionally biased region" description="Polar residues" evidence="13">
    <location>
        <begin position="9"/>
        <end position="23"/>
    </location>
</feature>
<comment type="subcellular location">
    <subcellularLocation>
        <location evidence="1 8">Nucleus</location>
    </subcellularLocation>
</comment>
<reference evidence="15" key="1">
    <citation type="submission" date="2018-02" db="EMBL/GenBank/DDBJ databases">
        <authorList>
            <person name="Cohen D.B."/>
            <person name="Kent A.D."/>
        </authorList>
    </citation>
    <scope>NUCLEOTIDE SEQUENCE</scope>
</reference>
<feature type="compositionally biased region" description="Acidic residues" evidence="13">
    <location>
        <begin position="674"/>
        <end position="692"/>
    </location>
</feature>
<feature type="region of interest" description="Disordered" evidence="13">
    <location>
        <begin position="1"/>
        <end position="48"/>
    </location>
</feature>
<dbReference type="Gene3D" id="3.90.120.10">
    <property type="entry name" value="DNA Methylase, subunit A, domain 2"/>
    <property type="match status" value="2"/>
</dbReference>
<dbReference type="PROSITE" id="PS51038">
    <property type="entry name" value="BAH"/>
    <property type="match status" value="2"/>
</dbReference>
<protein>
    <recommendedName>
        <fullName evidence="8">DNA (cytosine-5)-methyltransferase</fullName>
        <ecNumber evidence="8">2.1.1.37</ecNumber>
    </recommendedName>
</protein>
<evidence type="ECO:0000256" key="2">
    <source>
        <dbReference type="ARBA" id="ARBA00022603"/>
    </source>
</evidence>
<dbReference type="InterPro" id="IPR029063">
    <property type="entry name" value="SAM-dependent_MTases_sf"/>
</dbReference>
<accession>A0A2N9IGE5</accession>
<keyword evidence="5" id="KW-0677">Repeat</keyword>
<keyword evidence="7 8" id="KW-0539">Nucleus</keyword>
<dbReference type="Pfam" id="PF01426">
    <property type="entry name" value="BAH"/>
    <property type="match status" value="2"/>
</dbReference>
<dbReference type="GO" id="GO:0006346">
    <property type="term" value="P:DNA methylation-dependent constitutive heterochromatin formation"/>
    <property type="evidence" value="ECO:0007669"/>
    <property type="project" value="InterPro"/>
</dbReference>
<evidence type="ECO:0000259" key="14">
    <source>
        <dbReference type="PROSITE" id="PS51038"/>
    </source>
</evidence>
<dbReference type="GO" id="GO:0003886">
    <property type="term" value="F:DNA (cytosine-5-)-methyltransferase activity"/>
    <property type="evidence" value="ECO:0007669"/>
    <property type="project" value="UniProtKB-UniRule"/>
</dbReference>
<dbReference type="FunFam" id="3.90.120.10:FF:000002">
    <property type="entry name" value="DNA (cytosine-5)-methyltransferase"/>
    <property type="match status" value="1"/>
</dbReference>
<dbReference type="PANTHER" id="PTHR10629">
    <property type="entry name" value="CYTOSINE-SPECIFIC METHYLTRANSFERASE"/>
    <property type="match status" value="1"/>
</dbReference>
<dbReference type="FunFam" id="2.30.30.490:FF:000013">
    <property type="entry name" value="DNA (cytosine-5)-methyltransferase"/>
    <property type="match status" value="1"/>
</dbReference>
<organism evidence="15">
    <name type="scientific">Fagus sylvatica</name>
    <name type="common">Beechnut</name>
    <dbReference type="NCBI Taxonomy" id="28930"/>
    <lineage>
        <taxon>Eukaryota</taxon>
        <taxon>Viridiplantae</taxon>
        <taxon>Streptophyta</taxon>
        <taxon>Embryophyta</taxon>
        <taxon>Tracheophyta</taxon>
        <taxon>Spermatophyta</taxon>
        <taxon>Magnoliopsida</taxon>
        <taxon>eudicotyledons</taxon>
        <taxon>Gunneridae</taxon>
        <taxon>Pentapetalae</taxon>
        <taxon>rosids</taxon>
        <taxon>fabids</taxon>
        <taxon>Fagales</taxon>
        <taxon>Fagaceae</taxon>
        <taxon>Fagus</taxon>
    </lineage>
</organism>
<evidence type="ECO:0000256" key="5">
    <source>
        <dbReference type="ARBA" id="ARBA00022737"/>
    </source>
</evidence>
<feature type="domain" description="BAH" evidence="14">
    <location>
        <begin position="745"/>
        <end position="879"/>
    </location>
</feature>
<dbReference type="GO" id="GO:0005634">
    <property type="term" value="C:nucleus"/>
    <property type="evidence" value="ECO:0007669"/>
    <property type="project" value="UniProtKB-SubCell"/>
</dbReference>
<dbReference type="FunFam" id="3.40.50.150:FF:000128">
    <property type="entry name" value="DNA (cytosine-5)-methyltransferase"/>
    <property type="match status" value="1"/>
</dbReference>
<dbReference type="EMBL" id="OIVN01006013">
    <property type="protein sequence ID" value="SPD24856.1"/>
    <property type="molecule type" value="Genomic_DNA"/>
</dbReference>
<dbReference type="InterPro" id="IPR022702">
    <property type="entry name" value="Cytosine_MeTrfase1_RFD"/>
</dbReference>
<dbReference type="Pfam" id="PF00145">
    <property type="entry name" value="DNA_methylase"/>
    <property type="match status" value="1"/>
</dbReference>
<dbReference type="PANTHER" id="PTHR10629:SF52">
    <property type="entry name" value="DNA (CYTOSINE-5)-METHYLTRANSFERASE 1"/>
    <property type="match status" value="1"/>
</dbReference>
<proteinExistence type="inferred from homology"/>
<dbReference type="CDD" id="cd04712">
    <property type="entry name" value="BAH_DCM_I"/>
    <property type="match status" value="1"/>
</dbReference>
<dbReference type="InterPro" id="IPR001025">
    <property type="entry name" value="BAH_dom"/>
</dbReference>
<name>A0A2N9IGE5_FAGSY</name>